<dbReference type="CDD" id="cd03801">
    <property type="entry name" value="GT4_PimA-like"/>
    <property type="match status" value="1"/>
</dbReference>
<keyword evidence="2 4" id="KW-0808">Transferase</keyword>
<dbReference type="AlphaFoldDB" id="A0A5A9YYT1"/>
<sequence>MPPHIVFAAYQVERGSNGGMESATRIFEALADDFRWTLLTNRETPRTERWRAGGARVVQFGFEEEAGKFARGVQLSLAAARALTLRADILHSNDIRGAQVLLPAAKLSNTPLALTLRGMKPEREHYGANWYRVFRRLDALITLSDDMAQQVDGRLPVPLERIHTISSIVDLDTFRPVKSADRAEVRAKLRLEDHEIAIGLIAGVFEIKRQLDVIREVLAHLKDLPIRLHLVGDFKPTTDKYARACADMVESQGLGDRVVFHGFRRDVADWLVAVDVALVASRREGLARCMIEAMACGTPVVSVDVCSAREMLQETGAGIVVGLDDWPGLAIALRELCKDPDKRATMGRAGRDAAVTRFSTQKVADDWRDLYASLVKMKVK</sequence>
<dbReference type="GO" id="GO:0016757">
    <property type="term" value="F:glycosyltransferase activity"/>
    <property type="evidence" value="ECO:0007669"/>
    <property type="project" value="UniProtKB-KW"/>
</dbReference>
<gene>
    <name evidence="4" type="ORF">FLO80_19110</name>
</gene>
<evidence type="ECO:0000256" key="2">
    <source>
        <dbReference type="ARBA" id="ARBA00022679"/>
    </source>
</evidence>
<name>A0A5A9YYT1_9RHOB</name>
<proteinExistence type="predicted"/>
<protein>
    <submittedName>
        <fullName evidence="4">Glycosyltransferase family 4 protein</fullName>
    </submittedName>
</protein>
<comment type="caution">
    <text evidence="4">The sequence shown here is derived from an EMBL/GenBank/DDBJ whole genome shotgun (WGS) entry which is preliminary data.</text>
</comment>
<dbReference type="Pfam" id="PF13692">
    <property type="entry name" value="Glyco_trans_1_4"/>
    <property type="match status" value="1"/>
</dbReference>
<accession>A0A5A9YYT1</accession>
<evidence type="ECO:0000259" key="3">
    <source>
        <dbReference type="Pfam" id="PF13579"/>
    </source>
</evidence>
<dbReference type="SUPFAM" id="SSF53756">
    <property type="entry name" value="UDP-Glycosyltransferase/glycogen phosphorylase"/>
    <property type="match status" value="1"/>
</dbReference>
<dbReference type="Pfam" id="PF13579">
    <property type="entry name" value="Glyco_trans_4_4"/>
    <property type="match status" value="1"/>
</dbReference>
<evidence type="ECO:0000313" key="5">
    <source>
        <dbReference type="Proteomes" id="UP000325291"/>
    </source>
</evidence>
<organism evidence="4 5">
    <name type="scientific">Aquicoccus porphyridii</name>
    <dbReference type="NCBI Taxonomy" id="1852029"/>
    <lineage>
        <taxon>Bacteria</taxon>
        <taxon>Pseudomonadati</taxon>
        <taxon>Pseudomonadota</taxon>
        <taxon>Alphaproteobacteria</taxon>
        <taxon>Rhodobacterales</taxon>
        <taxon>Paracoccaceae</taxon>
        <taxon>Aquicoccus</taxon>
    </lineage>
</organism>
<dbReference type="Gene3D" id="3.40.50.2000">
    <property type="entry name" value="Glycogen Phosphorylase B"/>
    <property type="match status" value="2"/>
</dbReference>
<dbReference type="PANTHER" id="PTHR12526:SF510">
    <property type="entry name" value="D-INOSITOL 3-PHOSPHATE GLYCOSYLTRANSFERASE"/>
    <property type="match status" value="1"/>
</dbReference>
<evidence type="ECO:0000313" key="4">
    <source>
        <dbReference type="EMBL" id="KAA0909987.1"/>
    </source>
</evidence>
<keyword evidence="1" id="KW-0328">Glycosyltransferase</keyword>
<keyword evidence="5" id="KW-1185">Reference proteome</keyword>
<reference evidence="4 5" key="1">
    <citation type="submission" date="2019-07" db="EMBL/GenBank/DDBJ databases">
        <title>Aquicoccus porphyridii gen. nov., sp. nov., isolated from a small marine red alga, Porphyridium marinum.</title>
        <authorList>
            <person name="Liu L."/>
        </authorList>
    </citation>
    <scope>NUCLEOTIDE SEQUENCE [LARGE SCALE GENOMIC DNA]</scope>
    <source>
        <strain evidence="4 5">L1 8-17</strain>
    </source>
</reference>
<dbReference type="EMBL" id="VINQ01000021">
    <property type="protein sequence ID" value="KAA0909987.1"/>
    <property type="molecule type" value="Genomic_DNA"/>
</dbReference>
<dbReference type="InterPro" id="IPR028098">
    <property type="entry name" value="Glyco_trans_4-like_N"/>
</dbReference>
<feature type="domain" description="Glycosyltransferase subfamily 4-like N-terminal" evidence="3">
    <location>
        <begin position="22"/>
        <end position="166"/>
    </location>
</feature>
<evidence type="ECO:0000256" key="1">
    <source>
        <dbReference type="ARBA" id="ARBA00022676"/>
    </source>
</evidence>
<dbReference type="PANTHER" id="PTHR12526">
    <property type="entry name" value="GLYCOSYLTRANSFERASE"/>
    <property type="match status" value="1"/>
</dbReference>
<dbReference type="Proteomes" id="UP000325291">
    <property type="component" value="Unassembled WGS sequence"/>
</dbReference>